<organism evidence="2 3">
    <name type="scientific">Hyalangium minutum</name>
    <dbReference type="NCBI Taxonomy" id="394096"/>
    <lineage>
        <taxon>Bacteria</taxon>
        <taxon>Pseudomonadati</taxon>
        <taxon>Myxococcota</taxon>
        <taxon>Myxococcia</taxon>
        <taxon>Myxococcales</taxon>
        <taxon>Cystobacterineae</taxon>
        <taxon>Archangiaceae</taxon>
        <taxon>Hyalangium</taxon>
    </lineage>
</organism>
<keyword evidence="1" id="KW-0812">Transmembrane</keyword>
<comment type="caution">
    <text evidence="2">The sequence shown here is derived from an EMBL/GenBank/DDBJ whole genome shotgun (WGS) entry which is preliminary data.</text>
</comment>
<name>A0A085WF81_9BACT</name>
<keyword evidence="1" id="KW-0472">Membrane</keyword>
<proteinExistence type="predicted"/>
<evidence type="ECO:0000313" key="3">
    <source>
        <dbReference type="Proteomes" id="UP000028725"/>
    </source>
</evidence>
<evidence type="ECO:0000256" key="1">
    <source>
        <dbReference type="SAM" id="Phobius"/>
    </source>
</evidence>
<feature type="transmembrane region" description="Helical" evidence="1">
    <location>
        <begin position="185"/>
        <end position="203"/>
    </location>
</feature>
<protein>
    <submittedName>
        <fullName evidence="2">Uncharacterized protein</fullName>
    </submittedName>
</protein>
<reference evidence="2 3" key="1">
    <citation type="submission" date="2014-04" db="EMBL/GenBank/DDBJ databases">
        <title>Genome assembly of Hyalangium minutum DSM 14724.</title>
        <authorList>
            <person name="Sharma G."/>
            <person name="Subramanian S."/>
        </authorList>
    </citation>
    <scope>NUCLEOTIDE SEQUENCE [LARGE SCALE GENOMIC DNA]</scope>
    <source>
        <strain evidence="2 3">DSM 14724</strain>
    </source>
</reference>
<dbReference type="AlphaFoldDB" id="A0A085WF81"/>
<accession>A0A085WF81</accession>
<gene>
    <name evidence="2" type="ORF">DB31_0817</name>
</gene>
<dbReference type="Proteomes" id="UP000028725">
    <property type="component" value="Unassembled WGS sequence"/>
</dbReference>
<feature type="transmembrane region" description="Helical" evidence="1">
    <location>
        <begin position="99"/>
        <end position="117"/>
    </location>
</feature>
<keyword evidence="3" id="KW-1185">Reference proteome</keyword>
<keyword evidence="1" id="KW-1133">Transmembrane helix</keyword>
<feature type="transmembrane region" description="Helical" evidence="1">
    <location>
        <begin position="64"/>
        <end position="87"/>
    </location>
</feature>
<feature type="transmembrane region" description="Helical" evidence="1">
    <location>
        <begin position="150"/>
        <end position="173"/>
    </location>
</feature>
<sequence>MGMIGIPRIAKLSLEQRAPRALVMQLILSALLLAAAPYAASMEPFQRIFIDGSYDAPHSQDPLFLAKAGLVAGGLLIPVVSVLLTVTSWRRWTTHPGPALLQSALLLLTFVVGWRNYPYWATGVYRAYISHRGSPHLDPAGLIPATWIDPLWGCVVLLLYPITAVAVLLLGACLFHERKRMNDEFFYGALTALLGAMGAFASTPDYMVWFLD</sequence>
<evidence type="ECO:0000313" key="2">
    <source>
        <dbReference type="EMBL" id="KFE66344.1"/>
    </source>
</evidence>
<dbReference type="EMBL" id="JMCB01000010">
    <property type="protein sequence ID" value="KFE66344.1"/>
    <property type="molecule type" value="Genomic_DNA"/>
</dbReference>
<feature type="transmembrane region" description="Helical" evidence="1">
    <location>
        <begin position="21"/>
        <end position="40"/>
    </location>
</feature>